<accession>A0A428MQ62</accession>
<keyword evidence="6" id="KW-1185">Reference proteome</keyword>
<dbReference type="Pfam" id="PF13620">
    <property type="entry name" value="CarboxypepD_reg"/>
    <property type="match status" value="1"/>
</dbReference>
<dbReference type="Proteomes" id="UP000269669">
    <property type="component" value="Unassembled WGS sequence"/>
</dbReference>
<evidence type="ECO:0000256" key="1">
    <source>
        <dbReference type="ARBA" id="ARBA00004442"/>
    </source>
</evidence>
<name>A0A428MQ62_9BACT</name>
<dbReference type="InterPro" id="IPR057601">
    <property type="entry name" value="Oar-like_b-barrel"/>
</dbReference>
<gene>
    <name evidence="5" type="ORF">EDE15_4644</name>
</gene>
<protein>
    <submittedName>
        <fullName evidence="5">Outer membrane receptor protein involved in Fe transport</fullName>
    </submittedName>
</protein>
<evidence type="ECO:0000313" key="5">
    <source>
        <dbReference type="EMBL" id="RSL19031.1"/>
    </source>
</evidence>
<keyword evidence="2" id="KW-0472">Membrane</keyword>
<dbReference type="Pfam" id="PF25183">
    <property type="entry name" value="OMP_b-brl_4"/>
    <property type="match status" value="1"/>
</dbReference>
<feature type="domain" description="TonB-dependent transporter Oar-like beta-barrel" evidence="4">
    <location>
        <begin position="265"/>
        <end position="1103"/>
    </location>
</feature>
<proteinExistence type="predicted"/>
<reference evidence="5 6" key="1">
    <citation type="submission" date="2018-12" db="EMBL/GenBank/DDBJ databases">
        <title>Sequencing of bacterial isolates from soil warming experiment in Harvard Forest, Massachusetts, USA.</title>
        <authorList>
            <person name="Deangelis K."/>
        </authorList>
    </citation>
    <scope>NUCLEOTIDE SEQUENCE [LARGE SCALE GENOMIC DNA]</scope>
    <source>
        <strain evidence="5 6">EB153</strain>
    </source>
</reference>
<evidence type="ECO:0000256" key="2">
    <source>
        <dbReference type="ARBA" id="ARBA00023136"/>
    </source>
</evidence>
<dbReference type="PROSITE" id="PS01156">
    <property type="entry name" value="TONB_DEPENDENT_REC_2"/>
    <property type="match status" value="1"/>
</dbReference>
<dbReference type="SUPFAM" id="SSF49464">
    <property type="entry name" value="Carboxypeptidase regulatory domain-like"/>
    <property type="match status" value="1"/>
</dbReference>
<dbReference type="SUPFAM" id="SSF56935">
    <property type="entry name" value="Porins"/>
    <property type="match status" value="1"/>
</dbReference>
<dbReference type="AlphaFoldDB" id="A0A428MQ62"/>
<keyword evidence="3" id="KW-0998">Cell outer membrane</keyword>
<sequence>MRNTYQDNKTTFPKWSTTSIQTTKAVLLICLLVAIRVAMAQGVSGRIVGTLVDATGAVIPNAAVTISNQDTGAITKVTTNGNGQYRADTLRPGNYQLKIEAPGLQTIVSNGNVVTVDNATVVDMTMKAGSTSETVTVSSASPLVDTTSSSLGEVLNANDITSLPLNGRIFSQLVQTVPGSVAAGFGSAPEAAAGAGSSGSITASVNGMPWGGTTYTLDGVNNMELLNAFINVTPPLDALQELKISTNNADITVGTYGGAQVNAFIKSGTNAFHGSAYGFFRNDALSAYQWRATSKAPYRANQFGGSIGGPIIRNKAFFFADYQGLLLRNGISYILTVPTDLMKQGTFLKSQFPAAIYDPTTRAPFATVTTPQGDAWLIPQSRFDTVSANMVNGTTIWPTATNQNAISNNYNANTVEPDNNHQFDVKGDYQFGPSDRIFVRESYQRRDLTAASPGTIFVQIGDVNATTRDHNAAIGYTHTFSASMVNELRLGFNRFYTLDFGNDYGTNENTAVGIPNGNDAAFGATGFGNFSIGNIVQTGSQGWTNSHRISNSYQLTDNLTKVWGSHTFTFGGDFRRLQASLTNSDANKNGDFTYISDYTSSCTMQSNCSNPTGGNQFASFLLGMPSNTDRGFVATKPATRATLLGVYAQDQYRIRRNLTLNLALRWDLITAAIDKNNKQSNFNLTTGMLDFATDGNRAPNVDNYYGGYSPRVGFAYTPSENNTTLSGAFGVTHFPGNFGAMGGFLERNFPFFQVFTSPAQRRNVPLPSISVTGLPQYVPTPITAPVQSPPGVGVSFMAKNMQPDVAYAWNLGVQQRLTNSASFSITYVGTRGVHLFRRYNINTPPPGNTPFNSRLPYQYFNSQGQQYATNIGYATADGGSMYHGLQAEFKMNLMHGLTGRVNYTWSKEIDDMNMWWPLDDRYNRGEGTNQAPNVPQNFIASLVYKLPFGRGERWMAGASRPAQILAGGWQLSTFTRLQSGTPLTFNAAFDNLGSGVTNRANVTCSSVRTFGSVSKWFDTSCFTTPGPLQLGTSGSGKVHGPGFYNADVSLSKTETIHEQVKITVQADSFNMSNTPHYSNPDTNLSDANFGQISGANGNPRQFQLGAHLTF</sequence>
<evidence type="ECO:0000259" key="4">
    <source>
        <dbReference type="Pfam" id="PF25183"/>
    </source>
</evidence>
<dbReference type="OrthoDB" id="97893at2"/>
<dbReference type="InterPro" id="IPR008969">
    <property type="entry name" value="CarboxyPept-like_regulatory"/>
</dbReference>
<comment type="caution">
    <text evidence="5">The sequence shown here is derived from an EMBL/GenBank/DDBJ whole genome shotgun (WGS) entry which is preliminary data.</text>
</comment>
<dbReference type="Gene3D" id="2.60.40.1120">
    <property type="entry name" value="Carboxypeptidase-like, regulatory domain"/>
    <property type="match status" value="1"/>
</dbReference>
<dbReference type="InterPro" id="IPR010917">
    <property type="entry name" value="TonB_rcpt_CS"/>
</dbReference>
<dbReference type="InterPro" id="IPR036942">
    <property type="entry name" value="Beta-barrel_TonB_sf"/>
</dbReference>
<evidence type="ECO:0000256" key="3">
    <source>
        <dbReference type="ARBA" id="ARBA00023237"/>
    </source>
</evidence>
<dbReference type="GO" id="GO:0009279">
    <property type="term" value="C:cell outer membrane"/>
    <property type="evidence" value="ECO:0007669"/>
    <property type="project" value="UniProtKB-SubCell"/>
</dbReference>
<organism evidence="5 6">
    <name type="scientific">Edaphobacter aggregans</name>
    <dbReference type="NCBI Taxonomy" id="570835"/>
    <lineage>
        <taxon>Bacteria</taxon>
        <taxon>Pseudomonadati</taxon>
        <taxon>Acidobacteriota</taxon>
        <taxon>Terriglobia</taxon>
        <taxon>Terriglobales</taxon>
        <taxon>Acidobacteriaceae</taxon>
        <taxon>Edaphobacter</taxon>
    </lineage>
</organism>
<dbReference type="Gene3D" id="2.40.170.20">
    <property type="entry name" value="TonB-dependent receptor, beta-barrel domain"/>
    <property type="match status" value="1"/>
</dbReference>
<dbReference type="EMBL" id="RSDW01000001">
    <property type="protein sequence ID" value="RSL19031.1"/>
    <property type="molecule type" value="Genomic_DNA"/>
</dbReference>
<dbReference type="RefSeq" id="WP_125487299.1">
    <property type="nucleotide sequence ID" value="NZ_RSDW01000001.1"/>
</dbReference>
<keyword evidence="5" id="KW-0675">Receptor</keyword>
<evidence type="ECO:0000313" key="6">
    <source>
        <dbReference type="Proteomes" id="UP000269669"/>
    </source>
</evidence>
<comment type="subcellular location">
    <subcellularLocation>
        <location evidence="1">Cell outer membrane</location>
    </subcellularLocation>
</comment>